<comment type="caution">
    <text evidence="1">The sequence shown here is derived from an EMBL/GenBank/DDBJ whole genome shotgun (WGS) entry which is preliminary data.</text>
</comment>
<protein>
    <submittedName>
        <fullName evidence="1">Uncharacterized protein</fullName>
    </submittedName>
</protein>
<proteinExistence type="predicted"/>
<sequence>MQHNDIGTKKDLALYRIETAKSDMKSAKILAGAKLNRNIRKAYGTNMFHRLFLSKNVGIDNFNIKFRT</sequence>
<reference evidence="1 2" key="1">
    <citation type="submission" date="2018-05" db="EMBL/GenBank/DDBJ databases">
        <authorList>
            <person name="Goeker M."/>
            <person name="Huntemann M."/>
            <person name="Clum A."/>
            <person name="Pillay M."/>
            <person name="Palaniappan K."/>
            <person name="Varghese N."/>
            <person name="Mikhailova N."/>
            <person name="Stamatis D."/>
            <person name="Reddy T."/>
            <person name="Daum C."/>
            <person name="Shapiro N."/>
            <person name="Ivanova N."/>
            <person name="Kyrpides N."/>
            <person name="Woyke T."/>
        </authorList>
    </citation>
    <scope>NUCLEOTIDE SEQUENCE [LARGE SCALE GENOMIC DNA]</scope>
    <source>
        <strain evidence="1 2">DSM 26524</strain>
    </source>
</reference>
<dbReference type="AlphaFoldDB" id="A0AB73T0B7"/>
<evidence type="ECO:0000313" key="2">
    <source>
        <dbReference type="Proteomes" id="UP000245412"/>
    </source>
</evidence>
<dbReference type="RefSeq" id="WP_109747766.1">
    <property type="nucleotide sequence ID" value="NZ_JANKBI010000026.1"/>
</dbReference>
<organism evidence="1 2">
    <name type="scientific">Murimonas intestini</name>
    <dbReference type="NCBI Taxonomy" id="1337051"/>
    <lineage>
        <taxon>Bacteria</taxon>
        <taxon>Bacillati</taxon>
        <taxon>Bacillota</taxon>
        <taxon>Clostridia</taxon>
        <taxon>Lachnospirales</taxon>
        <taxon>Lachnospiraceae</taxon>
        <taxon>Murimonas</taxon>
    </lineage>
</organism>
<accession>A0AB73T0B7</accession>
<dbReference type="EMBL" id="QGGY01000013">
    <property type="protein sequence ID" value="PWJ73226.1"/>
    <property type="molecule type" value="Genomic_DNA"/>
</dbReference>
<gene>
    <name evidence="1" type="ORF">C7383_11310</name>
</gene>
<dbReference type="Proteomes" id="UP000245412">
    <property type="component" value="Unassembled WGS sequence"/>
</dbReference>
<keyword evidence="2" id="KW-1185">Reference proteome</keyword>
<evidence type="ECO:0000313" key="1">
    <source>
        <dbReference type="EMBL" id="PWJ73226.1"/>
    </source>
</evidence>
<name>A0AB73T0B7_9FIRM</name>